<dbReference type="GO" id="GO:0051213">
    <property type="term" value="F:dioxygenase activity"/>
    <property type="evidence" value="ECO:0007669"/>
    <property type="project" value="UniProtKB-KW"/>
</dbReference>
<keyword evidence="2" id="KW-0456">Lyase</keyword>
<dbReference type="SUPFAM" id="SSF54593">
    <property type="entry name" value="Glyoxalase/Bleomycin resistance protein/Dihydroxybiphenyl dioxygenase"/>
    <property type="match status" value="1"/>
</dbReference>
<dbReference type="PROSITE" id="PS51819">
    <property type="entry name" value="VOC"/>
    <property type="match status" value="1"/>
</dbReference>
<dbReference type="InterPro" id="IPR025870">
    <property type="entry name" value="Glyoxalase-like_dom"/>
</dbReference>
<reference evidence="2 3" key="1">
    <citation type="submission" date="2018-05" db="EMBL/GenBank/DDBJ databases">
        <title>Genomic Encyclopedia of Type Strains, Phase IV (KMG-IV): sequencing the most valuable type-strain genomes for metagenomic binning, comparative biology and taxonomic classification.</title>
        <authorList>
            <person name="Goeker M."/>
        </authorList>
    </citation>
    <scope>NUCLEOTIDE SEQUENCE [LARGE SCALE GENOMIC DNA]</scope>
    <source>
        <strain evidence="2 3">JC118</strain>
    </source>
</reference>
<dbReference type="STRING" id="1034346.GCA_000313565_02508"/>
<dbReference type="GO" id="GO:0016829">
    <property type="term" value="F:lyase activity"/>
    <property type="evidence" value="ECO:0007669"/>
    <property type="project" value="UniProtKB-KW"/>
</dbReference>
<dbReference type="OrthoDB" id="9815599at2"/>
<keyword evidence="2" id="KW-0223">Dioxygenase</keyword>
<dbReference type="Gene3D" id="3.10.180.10">
    <property type="entry name" value="2,3-Dihydroxybiphenyl 1,2-Dioxygenase, domain 1"/>
    <property type="match status" value="1"/>
</dbReference>
<name>A0A2V2FVB1_9FIRM</name>
<protein>
    <submittedName>
        <fullName evidence="2">Catechol 2,3-dioxygenase-like lactoylglutathione lyase family enzyme</fullName>
    </submittedName>
</protein>
<proteinExistence type="predicted"/>
<evidence type="ECO:0000313" key="2">
    <source>
        <dbReference type="EMBL" id="PXX80936.1"/>
    </source>
</evidence>
<accession>A0A2V2FVB1</accession>
<gene>
    <name evidence="2" type="ORF">DES51_10254</name>
</gene>
<evidence type="ECO:0000313" key="3">
    <source>
        <dbReference type="Proteomes" id="UP000247612"/>
    </source>
</evidence>
<sequence>MKMKNTMLVVKDMERSKKFYWEVMGLRTLVDLQIHAVLTGGLGLQTEASWQGFIEQETSYKGNDAEIYFEEDDFEPFIEKLTKMDIEYVHPPYTHEWGQRVVRFYDPDYHILEVGESMKIVCRRFLDAGLDEMQIAKKTSLPLKAVRAYLR</sequence>
<comment type="caution">
    <text evidence="2">The sequence shown here is derived from an EMBL/GenBank/DDBJ whole genome shotgun (WGS) entry which is preliminary data.</text>
</comment>
<keyword evidence="2" id="KW-0560">Oxidoreductase</keyword>
<dbReference type="AlphaFoldDB" id="A0A2V2FVB1"/>
<dbReference type="InterPro" id="IPR037523">
    <property type="entry name" value="VOC_core"/>
</dbReference>
<organism evidence="2 3">
    <name type="scientific">Dielma fastidiosa</name>
    <dbReference type="NCBI Taxonomy" id="1034346"/>
    <lineage>
        <taxon>Bacteria</taxon>
        <taxon>Bacillati</taxon>
        <taxon>Bacillota</taxon>
        <taxon>Erysipelotrichia</taxon>
        <taxon>Erysipelotrichales</taxon>
        <taxon>Erysipelotrichaceae</taxon>
        <taxon>Dielma</taxon>
    </lineage>
</organism>
<dbReference type="InterPro" id="IPR029068">
    <property type="entry name" value="Glyas_Bleomycin-R_OHBP_Dase"/>
</dbReference>
<feature type="domain" description="VOC" evidence="1">
    <location>
        <begin position="2"/>
        <end position="117"/>
    </location>
</feature>
<keyword evidence="3" id="KW-1185">Reference proteome</keyword>
<dbReference type="Pfam" id="PF12681">
    <property type="entry name" value="Glyoxalase_2"/>
    <property type="match status" value="1"/>
</dbReference>
<dbReference type="EMBL" id="QJKH01000002">
    <property type="protein sequence ID" value="PXX80936.1"/>
    <property type="molecule type" value="Genomic_DNA"/>
</dbReference>
<dbReference type="GeneID" id="94441155"/>
<dbReference type="Proteomes" id="UP000247612">
    <property type="component" value="Unassembled WGS sequence"/>
</dbReference>
<evidence type="ECO:0000259" key="1">
    <source>
        <dbReference type="PROSITE" id="PS51819"/>
    </source>
</evidence>
<dbReference type="RefSeq" id="WP_022938795.1">
    <property type="nucleotide sequence ID" value="NZ_CABKRQ010000006.1"/>
</dbReference>